<name>A0A232EMY9_9HYME</name>
<reference evidence="1 2" key="1">
    <citation type="journal article" date="2017" name="Curr. Biol.">
        <title>The Evolution of Venom by Co-option of Single-Copy Genes.</title>
        <authorList>
            <person name="Martinson E.O."/>
            <person name="Mrinalini"/>
            <person name="Kelkar Y.D."/>
            <person name="Chang C.H."/>
            <person name="Werren J.H."/>
        </authorList>
    </citation>
    <scope>NUCLEOTIDE SEQUENCE [LARGE SCALE GENOMIC DNA]</scope>
    <source>
        <strain evidence="1 2">Alberta</strain>
        <tissue evidence="1">Whole body</tissue>
    </source>
</reference>
<gene>
    <name evidence="1" type="ORF">TSAR_001700</name>
</gene>
<dbReference type="AlphaFoldDB" id="A0A232EMY9"/>
<sequence>MEHELRNGEKCTFSLRCINCKGDHSALDKTCHSHKNISIKHAKDLFKADLLNHYKNHCTEINIYRDHRYKLELKNITELI</sequence>
<evidence type="ECO:0000313" key="1">
    <source>
        <dbReference type="EMBL" id="OXU19698.1"/>
    </source>
</evidence>
<protein>
    <submittedName>
        <fullName evidence="1">Uncharacterized protein</fullName>
    </submittedName>
</protein>
<accession>A0A232EMY9</accession>
<keyword evidence="2" id="KW-1185">Reference proteome</keyword>
<dbReference type="Proteomes" id="UP000215335">
    <property type="component" value="Unassembled WGS sequence"/>
</dbReference>
<evidence type="ECO:0000313" key="2">
    <source>
        <dbReference type="Proteomes" id="UP000215335"/>
    </source>
</evidence>
<organism evidence="1 2">
    <name type="scientific">Trichomalopsis sarcophagae</name>
    <dbReference type="NCBI Taxonomy" id="543379"/>
    <lineage>
        <taxon>Eukaryota</taxon>
        <taxon>Metazoa</taxon>
        <taxon>Ecdysozoa</taxon>
        <taxon>Arthropoda</taxon>
        <taxon>Hexapoda</taxon>
        <taxon>Insecta</taxon>
        <taxon>Pterygota</taxon>
        <taxon>Neoptera</taxon>
        <taxon>Endopterygota</taxon>
        <taxon>Hymenoptera</taxon>
        <taxon>Apocrita</taxon>
        <taxon>Proctotrupomorpha</taxon>
        <taxon>Chalcidoidea</taxon>
        <taxon>Pteromalidae</taxon>
        <taxon>Pteromalinae</taxon>
        <taxon>Trichomalopsis</taxon>
    </lineage>
</organism>
<comment type="caution">
    <text evidence="1">The sequence shown here is derived from an EMBL/GenBank/DDBJ whole genome shotgun (WGS) entry which is preliminary data.</text>
</comment>
<dbReference type="EMBL" id="NNAY01003276">
    <property type="protein sequence ID" value="OXU19698.1"/>
    <property type="molecule type" value="Genomic_DNA"/>
</dbReference>
<proteinExistence type="predicted"/>